<feature type="transmembrane region" description="Helical" evidence="1">
    <location>
        <begin position="78"/>
        <end position="101"/>
    </location>
</feature>
<keyword evidence="1" id="KW-0812">Transmembrane</keyword>
<sequence>MRLMDRLGTSPDLEHSNGRHWRSIFFGVVIFVLNALPEAGWVSSPADQYARLLALCLGQVLVSQGASGLLLRRGNETLSLWFSVLQALLSVPLVAFGFLLLYEWVGLPWTVGLAAAVCAIFYVVRRKRSHQYNEGA</sequence>
<feature type="transmembrane region" description="Helical" evidence="1">
    <location>
        <begin position="107"/>
        <end position="124"/>
    </location>
</feature>
<keyword evidence="1" id="KW-0472">Membrane</keyword>
<dbReference type="EMBL" id="CADCUW010000158">
    <property type="protein sequence ID" value="CAA9401888.1"/>
    <property type="molecule type" value="Genomic_DNA"/>
</dbReference>
<organism evidence="2">
    <name type="scientific">uncultured Rubrobacteraceae bacterium</name>
    <dbReference type="NCBI Taxonomy" id="349277"/>
    <lineage>
        <taxon>Bacteria</taxon>
        <taxon>Bacillati</taxon>
        <taxon>Actinomycetota</taxon>
        <taxon>Rubrobacteria</taxon>
        <taxon>Rubrobacterales</taxon>
        <taxon>Rubrobacteraceae</taxon>
        <taxon>environmental samples</taxon>
    </lineage>
</organism>
<proteinExistence type="predicted"/>
<evidence type="ECO:0000313" key="2">
    <source>
        <dbReference type="EMBL" id="CAA9401888.1"/>
    </source>
</evidence>
<feature type="transmembrane region" description="Helical" evidence="1">
    <location>
        <begin position="21"/>
        <end position="37"/>
    </location>
</feature>
<keyword evidence="1" id="KW-1133">Transmembrane helix</keyword>
<reference evidence="2" key="1">
    <citation type="submission" date="2020-02" db="EMBL/GenBank/DDBJ databases">
        <authorList>
            <person name="Meier V. D."/>
        </authorList>
    </citation>
    <scope>NUCLEOTIDE SEQUENCE</scope>
    <source>
        <strain evidence="2">AVDCRST_MAG01</strain>
    </source>
</reference>
<gene>
    <name evidence="2" type="ORF">AVDCRST_MAG01-01-1069</name>
</gene>
<feature type="transmembrane region" description="Helical" evidence="1">
    <location>
        <begin position="49"/>
        <end position="71"/>
    </location>
</feature>
<name>A0A6J4P2I2_9ACTN</name>
<dbReference type="AlphaFoldDB" id="A0A6J4P2I2"/>
<protein>
    <submittedName>
        <fullName evidence="2">Uncharacterized protein</fullName>
    </submittedName>
</protein>
<evidence type="ECO:0000256" key="1">
    <source>
        <dbReference type="SAM" id="Phobius"/>
    </source>
</evidence>
<accession>A0A6J4P2I2</accession>